<keyword evidence="1" id="KW-0472">Membrane</keyword>
<comment type="caution">
    <text evidence="3">The sequence shown here is derived from an EMBL/GenBank/DDBJ whole genome shotgun (WGS) entry which is preliminary data.</text>
</comment>
<keyword evidence="4" id="KW-1185">Reference proteome</keyword>
<proteinExistence type="predicted"/>
<evidence type="ECO:0000313" key="4">
    <source>
        <dbReference type="Proteomes" id="UP000609346"/>
    </source>
</evidence>
<dbReference type="InterPro" id="IPR053150">
    <property type="entry name" value="Teicoplanin_resist-assoc"/>
</dbReference>
<feature type="transmembrane region" description="Helical" evidence="1">
    <location>
        <begin position="62"/>
        <end position="83"/>
    </location>
</feature>
<keyword evidence="1" id="KW-1133">Transmembrane helix</keyword>
<feature type="domain" description="VanZ-like" evidence="2">
    <location>
        <begin position="13"/>
        <end position="136"/>
    </location>
</feature>
<keyword evidence="1" id="KW-0812">Transmembrane</keyword>
<evidence type="ECO:0000256" key="1">
    <source>
        <dbReference type="SAM" id="Phobius"/>
    </source>
</evidence>
<dbReference type="InterPro" id="IPR006976">
    <property type="entry name" value="VanZ-like"/>
</dbReference>
<dbReference type="PANTHER" id="PTHR36834:SF1">
    <property type="entry name" value="INTEGRAL MEMBRANE PROTEIN"/>
    <property type="match status" value="1"/>
</dbReference>
<evidence type="ECO:0000313" key="3">
    <source>
        <dbReference type="EMBL" id="MBD3919505.1"/>
    </source>
</evidence>
<feature type="transmembrane region" description="Helical" evidence="1">
    <location>
        <begin position="90"/>
        <end position="110"/>
    </location>
</feature>
<evidence type="ECO:0000259" key="2">
    <source>
        <dbReference type="Pfam" id="PF04892"/>
    </source>
</evidence>
<accession>A0ABR8MU62</accession>
<dbReference type="EMBL" id="JACXZA010000002">
    <property type="protein sequence ID" value="MBD3919505.1"/>
    <property type="molecule type" value="Genomic_DNA"/>
</dbReference>
<dbReference type="Proteomes" id="UP000609346">
    <property type="component" value="Unassembled WGS sequence"/>
</dbReference>
<dbReference type="Pfam" id="PF04892">
    <property type="entry name" value="VanZ"/>
    <property type="match status" value="1"/>
</dbReference>
<sequence length="153" mass="18176">MKLVVRSSLWILFIIYILVLVKYLVLDRMHFGGHYYRSYNLVPFSSIKQYINNREHYNYNTWFMNLMGNLVMLIPLGVLMPILFNTFRKLWNFIVVLITINLLIEIAQYYLYLGSADIDDVILNSFGATFAYIMTRAILKIRLLNKLLFTNMI</sequence>
<feature type="transmembrane region" description="Helical" evidence="1">
    <location>
        <begin position="7"/>
        <end position="26"/>
    </location>
</feature>
<feature type="transmembrane region" description="Helical" evidence="1">
    <location>
        <begin position="122"/>
        <end position="139"/>
    </location>
</feature>
<name>A0ABR8MU62_9BACL</name>
<dbReference type="PANTHER" id="PTHR36834">
    <property type="entry name" value="MEMBRANE PROTEIN-RELATED"/>
    <property type="match status" value="1"/>
</dbReference>
<organism evidence="3 4">
    <name type="scientific">Paenibacillus terricola</name>
    <dbReference type="NCBI Taxonomy" id="2763503"/>
    <lineage>
        <taxon>Bacteria</taxon>
        <taxon>Bacillati</taxon>
        <taxon>Bacillota</taxon>
        <taxon>Bacilli</taxon>
        <taxon>Bacillales</taxon>
        <taxon>Paenibacillaceae</taxon>
        <taxon>Paenibacillus</taxon>
    </lineage>
</organism>
<gene>
    <name evidence="3" type="ORF">H8B09_12140</name>
</gene>
<protein>
    <submittedName>
        <fullName evidence="3">VanZ family protein</fullName>
    </submittedName>
</protein>
<reference evidence="3 4" key="1">
    <citation type="submission" date="2020-09" db="EMBL/GenBank/DDBJ databases">
        <title>Paenibacillus sp. strain PR3 16S rRNA gene Genome sequencing and assembly.</title>
        <authorList>
            <person name="Kim J."/>
        </authorList>
    </citation>
    <scope>NUCLEOTIDE SEQUENCE [LARGE SCALE GENOMIC DNA]</scope>
    <source>
        <strain evidence="3 4">PR3</strain>
    </source>
</reference>